<dbReference type="Gene3D" id="3.80.20.20">
    <property type="entry name" value="Receptor L-domain"/>
    <property type="match status" value="1"/>
</dbReference>
<evidence type="ECO:0000313" key="6">
    <source>
        <dbReference type="EMBL" id="SMF41527.1"/>
    </source>
</evidence>
<dbReference type="STRING" id="1513793.SAMN06296036_112171"/>
<dbReference type="PANTHER" id="PTHR31018">
    <property type="entry name" value="SPORULATION-SPECIFIC PROTEIN-RELATED"/>
    <property type="match status" value="1"/>
</dbReference>
<gene>
    <name evidence="6" type="ORF">SAMN06296036_112171</name>
</gene>
<dbReference type="EMBL" id="FWZT01000012">
    <property type="protein sequence ID" value="SMF41527.1"/>
    <property type="molecule type" value="Genomic_DNA"/>
</dbReference>
<dbReference type="InterPro" id="IPR032675">
    <property type="entry name" value="LRR_dom_sf"/>
</dbReference>
<dbReference type="Proteomes" id="UP000192907">
    <property type="component" value="Unassembled WGS sequence"/>
</dbReference>
<name>A0A1Y6C9R0_9BACT</name>
<sequence length="752" mass="82570">MKSELYSAILLASSILLIGCQKLSNDYDELIAECGSVNTAGQDQLPHRLFDSMNKPIDLNHSEFIVFGRSGKRLSAISSPKGCLVADDYAYIMLPKSKEYITTESRQAVKDSTVPVLEIGNQVAALAPGNFISVVTSEAVLLEYCFQKASDDQSCIASEDVSLTLIERGPYTLSSPKEDGDYKLLVSGTDRAGNQMDLNYSFKVDSSKPKVQADFTLDYERIRFGSKEPYLVASGYRLGFVSASDPINDLTIEFCLFDSIESRDCSGDQRQVFGAESESIKLTEGSFLLTYRSNDLSGNVSDWQSDEILIKNQCLQSEIASRICTSIVEDLRIDDDFLASIDRLRFSTIFEISGALKINLTETISDLTFLESILHVGSIDISDNLGLTSLKGLDNIEKVDLDISLIANPVLADISSLNRIRQVLGEVVVIGNPELRDLTGLDNIVTISKDLFVMDNLQLTSMKGLTSLQSLGSLSVFNNENMTSLDGLLKIERVDSVNIEYNPSLHNLSSLARIEVLEGLRIIQNNRLVELDGLQKLNRVKGEASISYNLALEGISFPSLLDVEGLEISGNEVLQGLFGLSKLARVGEFSLKHNYKITRLLGLEALKEVSKLVIDTNLELEDLRGLSSLGKVKQLFLLRNRKMTSLRGLDALAEVGHLKIASSNLLEDFQVSNFTKVKLLDISSNPILKSFEGLESLSYIERVSISNNSELTSIDAIANALPLDGPNDLIDNPKLCGVAFLKLAKNEGNCLL</sequence>
<keyword evidence="2" id="KW-0134">Cell wall</keyword>
<keyword evidence="3" id="KW-0964">Secreted</keyword>
<dbReference type="InterPro" id="IPR051648">
    <property type="entry name" value="CWI-Assembly_Regulator"/>
</dbReference>
<evidence type="ECO:0000313" key="7">
    <source>
        <dbReference type="Proteomes" id="UP000192907"/>
    </source>
</evidence>
<dbReference type="InterPro" id="IPR036941">
    <property type="entry name" value="Rcpt_L-dom_sf"/>
</dbReference>
<organism evidence="6 7">
    <name type="scientific">Pseudobacteriovorax antillogorgiicola</name>
    <dbReference type="NCBI Taxonomy" id="1513793"/>
    <lineage>
        <taxon>Bacteria</taxon>
        <taxon>Pseudomonadati</taxon>
        <taxon>Bdellovibrionota</taxon>
        <taxon>Oligoflexia</taxon>
        <taxon>Oligoflexales</taxon>
        <taxon>Pseudobacteriovoracaceae</taxon>
        <taxon>Pseudobacteriovorax</taxon>
    </lineage>
</organism>
<dbReference type="PANTHER" id="PTHR31018:SF3">
    <property type="entry name" value="RECEPTOR PROTEIN-TYROSINE KINASE"/>
    <property type="match status" value="1"/>
</dbReference>
<dbReference type="Gene3D" id="3.80.10.10">
    <property type="entry name" value="Ribonuclease Inhibitor"/>
    <property type="match status" value="1"/>
</dbReference>
<keyword evidence="7" id="KW-1185">Reference proteome</keyword>
<accession>A0A1Y6C9R0</accession>
<evidence type="ECO:0000256" key="2">
    <source>
        <dbReference type="ARBA" id="ARBA00022512"/>
    </source>
</evidence>
<dbReference type="GO" id="GO:0030313">
    <property type="term" value="C:cell envelope"/>
    <property type="evidence" value="ECO:0007669"/>
    <property type="project" value="UniProtKB-SubCell"/>
</dbReference>
<proteinExistence type="predicted"/>
<keyword evidence="5" id="KW-0325">Glycoprotein</keyword>
<comment type="subcellular location">
    <subcellularLocation>
        <location evidence="1">Secreted</location>
        <location evidence="1">Cell wall</location>
    </subcellularLocation>
</comment>
<dbReference type="SUPFAM" id="SSF52058">
    <property type="entry name" value="L domain-like"/>
    <property type="match status" value="1"/>
</dbReference>
<evidence type="ECO:0000256" key="4">
    <source>
        <dbReference type="ARBA" id="ARBA00022729"/>
    </source>
</evidence>
<dbReference type="PROSITE" id="PS51257">
    <property type="entry name" value="PROKAR_LIPOPROTEIN"/>
    <property type="match status" value="1"/>
</dbReference>
<evidence type="ECO:0000256" key="1">
    <source>
        <dbReference type="ARBA" id="ARBA00004191"/>
    </source>
</evidence>
<dbReference type="RefSeq" id="WP_132320617.1">
    <property type="nucleotide sequence ID" value="NZ_FWZT01000012.1"/>
</dbReference>
<dbReference type="OrthoDB" id="8832761at2"/>
<evidence type="ECO:0000256" key="5">
    <source>
        <dbReference type="ARBA" id="ARBA00023180"/>
    </source>
</evidence>
<keyword evidence="4" id="KW-0732">Signal</keyword>
<evidence type="ECO:0000256" key="3">
    <source>
        <dbReference type="ARBA" id="ARBA00022525"/>
    </source>
</evidence>
<reference evidence="7" key="1">
    <citation type="submission" date="2017-04" db="EMBL/GenBank/DDBJ databases">
        <authorList>
            <person name="Varghese N."/>
            <person name="Submissions S."/>
        </authorList>
    </citation>
    <scope>NUCLEOTIDE SEQUENCE [LARGE SCALE GENOMIC DNA]</scope>
    <source>
        <strain evidence="7">RKEM611</strain>
    </source>
</reference>
<protein>
    <submittedName>
        <fullName evidence="6">Uncharacterized protein</fullName>
    </submittedName>
</protein>
<dbReference type="AlphaFoldDB" id="A0A1Y6C9R0"/>